<dbReference type="InParanoid" id="A0A2P5BYC9"/>
<dbReference type="EMBL" id="JXTC01000440">
    <property type="protein sequence ID" value="PON53766.1"/>
    <property type="molecule type" value="Genomic_DNA"/>
</dbReference>
<reference evidence="2" key="1">
    <citation type="submission" date="2016-06" db="EMBL/GenBank/DDBJ databases">
        <title>Parallel loss of symbiosis genes in relatives of nitrogen-fixing non-legume Parasponia.</title>
        <authorList>
            <person name="Van Velzen R."/>
            <person name="Holmer R."/>
            <person name="Bu F."/>
            <person name="Rutten L."/>
            <person name="Van Zeijl A."/>
            <person name="Liu W."/>
            <person name="Santuari L."/>
            <person name="Cao Q."/>
            <person name="Sharma T."/>
            <person name="Shen D."/>
            <person name="Roswanjaya Y."/>
            <person name="Wardhani T."/>
            <person name="Kalhor M.S."/>
            <person name="Jansen J."/>
            <person name="Van den Hoogen J."/>
            <person name="Gungor B."/>
            <person name="Hartog M."/>
            <person name="Hontelez J."/>
            <person name="Verver J."/>
            <person name="Yang W.-C."/>
            <person name="Schijlen E."/>
            <person name="Repin R."/>
            <person name="Schilthuizen M."/>
            <person name="Schranz E."/>
            <person name="Heidstra R."/>
            <person name="Miyata K."/>
            <person name="Fedorova E."/>
            <person name="Kohlen W."/>
            <person name="Bisseling T."/>
            <person name="Smit S."/>
            <person name="Geurts R."/>
        </authorList>
    </citation>
    <scope>NUCLEOTIDE SEQUENCE [LARGE SCALE GENOMIC DNA]</scope>
    <source>
        <strain evidence="2">cv. RG33-2</strain>
    </source>
</reference>
<dbReference type="Proteomes" id="UP000237000">
    <property type="component" value="Unassembled WGS sequence"/>
</dbReference>
<organism evidence="1 2">
    <name type="scientific">Trema orientale</name>
    <name type="common">Charcoal tree</name>
    <name type="synonym">Celtis orientalis</name>
    <dbReference type="NCBI Taxonomy" id="63057"/>
    <lineage>
        <taxon>Eukaryota</taxon>
        <taxon>Viridiplantae</taxon>
        <taxon>Streptophyta</taxon>
        <taxon>Embryophyta</taxon>
        <taxon>Tracheophyta</taxon>
        <taxon>Spermatophyta</taxon>
        <taxon>Magnoliopsida</taxon>
        <taxon>eudicotyledons</taxon>
        <taxon>Gunneridae</taxon>
        <taxon>Pentapetalae</taxon>
        <taxon>rosids</taxon>
        <taxon>fabids</taxon>
        <taxon>Rosales</taxon>
        <taxon>Cannabaceae</taxon>
        <taxon>Trema</taxon>
    </lineage>
</organism>
<proteinExistence type="predicted"/>
<gene>
    <name evidence="1" type="ORF">TorRG33x02_304520</name>
</gene>
<dbReference type="AlphaFoldDB" id="A0A2P5BYC9"/>
<evidence type="ECO:0000313" key="1">
    <source>
        <dbReference type="EMBL" id="PON53766.1"/>
    </source>
</evidence>
<accession>A0A2P5BYC9</accession>
<sequence length="125" mass="13055">MNPRAALVAADLDVVLGREQRQKTVVQGGKGRNALVVLLVVVNVVDFPNSDLVVLVGSKELIPGNHKRLDGAYGDGDRVFWRKRVAAAAELIRVSGPEANTAVGVGAVEELSGEDEGGDVGGVGW</sequence>
<protein>
    <submittedName>
        <fullName evidence="1">Uncharacterized protein</fullName>
    </submittedName>
</protein>
<name>A0A2P5BYC9_TREOI</name>
<evidence type="ECO:0000313" key="2">
    <source>
        <dbReference type="Proteomes" id="UP000237000"/>
    </source>
</evidence>
<comment type="caution">
    <text evidence="1">The sequence shown here is derived from an EMBL/GenBank/DDBJ whole genome shotgun (WGS) entry which is preliminary data.</text>
</comment>
<dbReference type="OrthoDB" id="10374286at2759"/>
<keyword evidence="2" id="KW-1185">Reference proteome</keyword>